<sequence>MRIFLWHPCTAITTTRAKHQIRDGDNGDEALLTSHRSLVSIWDIRDLGWSKPYCEGGRQESMRQSVVLPRHKAHQSRGGAWCKQQQRLQVKRQSLGFGFLGELDPRRERDETWSQLSVNRRNKMAKLSVI</sequence>
<organism evidence="1 2">
    <name type="scientific">Hibiscus sabdariffa</name>
    <name type="common">roselle</name>
    <dbReference type="NCBI Taxonomy" id="183260"/>
    <lineage>
        <taxon>Eukaryota</taxon>
        <taxon>Viridiplantae</taxon>
        <taxon>Streptophyta</taxon>
        <taxon>Embryophyta</taxon>
        <taxon>Tracheophyta</taxon>
        <taxon>Spermatophyta</taxon>
        <taxon>Magnoliopsida</taxon>
        <taxon>eudicotyledons</taxon>
        <taxon>Gunneridae</taxon>
        <taxon>Pentapetalae</taxon>
        <taxon>rosids</taxon>
        <taxon>malvids</taxon>
        <taxon>Malvales</taxon>
        <taxon>Malvaceae</taxon>
        <taxon>Malvoideae</taxon>
        <taxon>Hibiscus</taxon>
    </lineage>
</organism>
<reference evidence="1 2" key="1">
    <citation type="journal article" date="2024" name="G3 (Bethesda)">
        <title>Genome assembly of Hibiscus sabdariffa L. provides insights into metabolisms of medicinal natural products.</title>
        <authorList>
            <person name="Kim T."/>
        </authorList>
    </citation>
    <scope>NUCLEOTIDE SEQUENCE [LARGE SCALE GENOMIC DNA]</scope>
    <source>
        <strain evidence="1">TK-2024</strain>
        <tissue evidence="1">Old leaves</tissue>
    </source>
</reference>
<protein>
    <submittedName>
        <fullName evidence="1">Uncharacterized protein</fullName>
    </submittedName>
</protein>
<keyword evidence="2" id="KW-1185">Reference proteome</keyword>
<gene>
    <name evidence="1" type="ORF">V6N12_061941</name>
</gene>
<accession>A0ABR2DYI8</accession>
<proteinExistence type="predicted"/>
<dbReference type="Proteomes" id="UP001472677">
    <property type="component" value="Unassembled WGS sequence"/>
</dbReference>
<evidence type="ECO:0000313" key="2">
    <source>
        <dbReference type="Proteomes" id="UP001472677"/>
    </source>
</evidence>
<name>A0ABR2DYI8_9ROSI</name>
<evidence type="ECO:0000313" key="1">
    <source>
        <dbReference type="EMBL" id="KAK8549041.1"/>
    </source>
</evidence>
<comment type="caution">
    <text evidence="1">The sequence shown here is derived from an EMBL/GenBank/DDBJ whole genome shotgun (WGS) entry which is preliminary data.</text>
</comment>
<dbReference type="EMBL" id="JBBPBM010000021">
    <property type="protein sequence ID" value="KAK8549041.1"/>
    <property type="molecule type" value="Genomic_DNA"/>
</dbReference>